<dbReference type="NCBIfam" id="TIGR00571">
    <property type="entry name" value="dam"/>
    <property type="match status" value="1"/>
</dbReference>
<dbReference type="AlphaFoldDB" id="A0A844FFJ4"/>
<reference evidence="8 9" key="1">
    <citation type="submission" date="2019-08" db="EMBL/GenBank/DDBJ databases">
        <title>In-depth cultivation of the pig gut microbiome towards novel bacterial diversity and tailored functional studies.</title>
        <authorList>
            <person name="Wylensek D."/>
            <person name="Hitch T.C.A."/>
            <person name="Clavel T."/>
        </authorList>
    </citation>
    <scope>NUCLEOTIDE SEQUENCE [LARGE SCALE GENOMIC DNA]</scope>
    <source>
        <strain evidence="8 9">Med78-601-WT-4W-RMD-3</strain>
    </source>
</reference>
<comment type="catalytic activity">
    <reaction evidence="6 7">
        <text>a 2'-deoxyadenosine in DNA + S-adenosyl-L-methionine = an N(6)-methyl-2'-deoxyadenosine in DNA + S-adenosyl-L-homocysteine + H(+)</text>
        <dbReference type="Rhea" id="RHEA:15197"/>
        <dbReference type="Rhea" id="RHEA-COMP:12418"/>
        <dbReference type="Rhea" id="RHEA-COMP:12419"/>
        <dbReference type="ChEBI" id="CHEBI:15378"/>
        <dbReference type="ChEBI" id="CHEBI:57856"/>
        <dbReference type="ChEBI" id="CHEBI:59789"/>
        <dbReference type="ChEBI" id="CHEBI:90615"/>
        <dbReference type="ChEBI" id="CHEBI:90616"/>
        <dbReference type="EC" id="2.1.1.72"/>
    </reaction>
</comment>
<evidence type="ECO:0000256" key="2">
    <source>
        <dbReference type="ARBA" id="ARBA00011900"/>
    </source>
</evidence>
<dbReference type="PROSITE" id="PS00092">
    <property type="entry name" value="N6_MTASE"/>
    <property type="match status" value="1"/>
</dbReference>
<name>A0A844FFJ4_9FIRM</name>
<dbReference type="EC" id="2.1.1.72" evidence="2 7"/>
<dbReference type="GO" id="GO:0032259">
    <property type="term" value="P:methylation"/>
    <property type="evidence" value="ECO:0007669"/>
    <property type="project" value="UniProtKB-KW"/>
</dbReference>
<dbReference type="GO" id="GO:1904047">
    <property type="term" value="F:S-adenosyl-L-methionine binding"/>
    <property type="evidence" value="ECO:0007669"/>
    <property type="project" value="TreeGrafter"/>
</dbReference>
<dbReference type="InterPro" id="IPR029063">
    <property type="entry name" value="SAM-dependent_MTases_sf"/>
</dbReference>
<evidence type="ECO:0000256" key="3">
    <source>
        <dbReference type="ARBA" id="ARBA00022603"/>
    </source>
</evidence>
<dbReference type="GO" id="GO:0043565">
    <property type="term" value="F:sequence-specific DNA binding"/>
    <property type="evidence" value="ECO:0007669"/>
    <property type="project" value="TreeGrafter"/>
</dbReference>
<dbReference type="Gene3D" id="3.40.50.150">
    <property type="entry name" value="Vaccinia Virus protein VP39"/>
    <property type="match status" value="1"/>
</dbReference>
<keyword evidence="3 7" id="KW-0489">Methyltransferase</keyword>
<evidence type="ECO:0000256" key="5">
    <source>
        <dbReference type="ARBA" id="ARBA00022691"/>
    </source>
</evidence>
<comment type="caution">
    <text evidence="8">The sequence shown here is derived from an EMBL/GenBank/DDBJ whole genome shotgun (WGS) entry which is preliminary data.</text>
</comment>
<dbReference type="EMBL" id="VULR01000003">
    <property type="protein sequence ID" value="MSS42759.1"/>
    <property type="molecule type" value="Genomic_DNA"/>
</dbReference>
<evidence type="ECO:0000256" key="4">
    <source>
        <dbReference type="ARBA" id="ARBA00022679"/>
    </source>
</evidence>
<evidence type="ECO:0000256" key="1">
    <source>
        <dbReference type="ARBA" id="ARBA00006594"/>
    </source>
</evidence>
<protein>
    <recommendedName>
        <fullName evidence="2 7">Site-specific DNA-methyltransferase (adenine-specific)</fullName>
        <ecNumber evidence="2 7">2.1.1.72</ecNumber>
    </recommendedName>
</protein>
<dbReference type="InterPro" id="IPR012263">
    <property type="entry name" value="M_m6A_EcoRV"/>
</dbReference>
<proteinExistence type="inferred from homology"/>
<dbReference type="PRINTS" id="PR00505">
    <property type="entry name" value="D12N6MTFRASE"/>
</dbReference>
<dbReference type="InterPro" id="IPR023095">
    <property type="entry name" value="Ade_MeTrfase_dom_2"/>
</dbReference>
<gene>
    <name evidence="8" type="ORF">FYJ27_03300</name>
</gene>
<dbReference type="InterPro" id="IPR012327">
    <property type="entry name" value="MeTrfase_D12"/>
</dbReference>
<dbReference type="RefSeq" id="WP_154483110.1">
    <property type="nucleotide sequence ID" value="NZ_JAHLOA010000005.1"/>
</dbReference>
<evidence type="ECO:0000256" key="7">
    <source>
        <dbReference type="RuleBase" id="RU361257"/>
    </source>
</evidence>
<dbReference type="Proteomes" id="UP000462760">
    <property type="component" value="Unassembled WGS sequence"/>
</dbReference>
<accession>A0A844FFJ4</accession>
<evidence type="ECO:0000313" key="8">
    <source>
        <dbReference type="EMBL" id="MSS42759.1"/>
    </source>
</evidence>
<dbReference type="GO" id="GO:0009007">
    <property type="term" value="F:site-specific DNA-methyltransferase (adenine-specific) activity"/>
    <property type="evidence" value="ECO:0007669"/>
    <property type="project" value="UniProtKB-UniRule"/>
</dbReference>
<dbReference type="OrthoDB" id="9805629at2"/>
<organism evidence="8 9">
    <name type="scientific">Anaerosalibacter bizertensis</name>
    <dbReference type="NCBI Taxonomy" id="932217"/>
    <lineage>
        <taxon>Bacteria</taxon>
        <taxon>Bacillati</taxon>
        <taxon>Bacillota</taxon>
        <taxon>Tissierellia</taxon>
        <taxon>Tissierellales</taxon>
        <taxon>Sporanaerobacteraceae</taxon>
        <taxon>Anaerosalibacter</taxon>
    </lineage>
</organism>
<dbReference type="PANTHER" id="PTHR30481:SF3">
    <property type="entry name" value="DNA ADENINE METHYLASE"/>
    <property type="match status" value="1"/>
</dbReference>
<keyword evidence="5 7" id="KW-0949">S-adenosyl-L-methionine</keyword>
<dbReference type="Pfam" id="PF02086">
    <property type="entry name" value="MethyltransfD12"/>
    <property type="match status" value="1"/>
</dbReference>
<evidence type="ECO:0000256" key="6">
    <source>
        <dbReference type="ARBA" id="ARBA00047942"/>
    </source>
</evidence>
<dbReference type="PIRSF" id="PIRSF000398">
    <property type="entry name" value="M_m6A_EcoRV"/>
    <property type="match status" value="1"/>
</dbReference>
<keyword evidence="4 7" id="KW-0808">Transferase</keyword>
<evidence type="ECO:0000313" key="9">
    <source>
        <dbReference type="Proteomes" id="UP000462760"/>
    </source>
</evidence>
<dbReference type="Gene3D" id="1.10.1020.10">
    <property type="entry name" value="Adenine-specific Methyltransferase, Domain 2"/>
    <property type="match status" value="1"/>
</dbReference>
<comment type="similarity">
    <text evidence="1 7">Belongs to the N(4)/N(6)-methyltransferase family.</text>
</comment>
<dbReference type="PANTHER" id="PTHR30481">
    <property type="entry name" value="DNA ADENINE METHYLASE"/>
    <property type="match status" value="1"/>
</dbReference>
<dbReference type="GO" id="GO:0006298">
    <property type="term" value="P:mismatch repair"/>
    <property type="evidence" value="ECO:0007669"/>
    <property type="project" value="TreeGrafter"/>
</dbReference>
<dbReference type="GO" id="GO:0009307">
    <property type="term" value="P:DNA restriction-modification system"/>
    <property type="evidence" value="ECO:0007669"/>
    <property type="project" value="InterPro"/>
</dbReference>
<sequence length="307" mass="36795">MIADTKKLIKSPLNYTGGKYRLLEQILPLFPYEIDTFIDLFCGGCNVGINVLGNKIICIDNEKPLIRLLNSFKLREKEEIFNTIYYIIKKYNLSDSSKYGYEYYDCVSSSGLSYYNKERYLKLRDDYNNRSEENFYYDMLFYTMTIYSFNNHIRFNRNGKFNIPVGKRDFNESVEKKLSYFIDEIKKKNIHFILDDFKRVDFNTYLDNSSFVYADPPYLITNATYNEQNKWDKAKEFQLLNILDDLNEKNIKFALSNVLETKGKRNEILIQWSKKYNVNYLNYNYNNSNYHKRDKKSNNIEVLITNY</sequence>
<dbReference type="SUPFAM" id="SSF53335">
    <property type="entry name" value="S-adenosyl-L-methionine-dependent methyltransferases"/>
    <property type="match status" value="1"/>
</dbReference>
<dbReference type="InterPro" id="IPR002052">
    <property type="entry name" value="DNA_methylase_N6_adenine_CS"/>
</dbReference>